<gene>
    <name evidence="5" type="ORF">NU08_4538</name>
</gene>
<comment type="caution">
    <text evidence="5">The sequence shown here is derived from an EMBL/GenBank/DDBJ whole genome shotgun (WGS) entry which is preliminary data.</text>
</comment>
<dbReference type="Proteomes" id="UP000290433">
    <property type="component" value="Unassembled WGS sequence"/>
</dbReference>
<keyword evidence="2" id="KW-0238">DNA-binding</keyword>
<accession>A0A444VS19</accession>
<proteinExistence type="predicted"/>
<dbReference type="NCBIfam" id="NF033587">
    <property type="entry name" value="transpos_IS6"/>
    <property type="match status" value="1"/>
</dbReference>
<dbReference type="EMBL" id="JUIV01000033">
    <property type="protein sequence ID" value="RYJ36429.1"/>
    <property type="molecule type" value="Genomic_DNA"/>
</dbReference>
<dbReference type="AlphaFoldDB" id="A0A444VS19"/>
<name>A0A444VS19_9FLAO</name>
<dbReference type="InterPro" id="IPR047930">
    <property type="entry name" value="Transpos_IS6"/>
</dbReference>
<evidence type="ECO:0000313" key="5">
    <source>
        <dbReference type="EMBL" id="RYJ36429.1"/>
    </source>
</evidence>
<feature type="domain" description="DDE" evidence="4">
    <location>
        <begin position="71"/>
        <end position="133"/>
    </location>
</feature>
<protein>
    <submittedName>
        <fullName evidence="5">Transposase</fullName>
    </submittedName>
</protein>
<evidence type="ECO:0000256" key="1">
    <source>
        <dbReference type="ARBA" id="ARBA00022578"/>
    </source>
</evidence>
<evidence type="ECO:0000259" key="4">
    <source>
        <dbReference type="Pfam" id="PF13610"/>
    </source>
</evidence>
<dbReference type="GO" id="GO:0032196">
    <property type="term" value="P:transposition"/>
    <property type="evidence" value="ECO:0007669"/>
    <property type="project" value="UniProtKB-KW"/>
</dbReference>
<sequence>MNTKGHCYPRSIILQAVYFKLRFTLSYRDVEEIMKMRGVHFDHATIRRWVYKFSLLMEMQMKKRKVQGSGSWRMDETYIKLKGQWCYLYRKVDRSGNTVDFLLTKRRQRMSAQSFLIKGISSNCRPRVIKAVLILQRSKSITNVLYRRLKSDSANISTILSNRTIVSSSGAYKTD</sequence>
<keyword evidence="3" id="KW-0233">DNA recombination</keyword>
<dbReference type="GO" id="GO:0006310">
    <property type="term" value="P:DNA recombination"/>
    <property type="evidence" value="ECO:0007669"/>
    <property type="project" value="UniProtKB-KW"/>
</dbReference>
<dbReference type="InterPro" id="IPR032874">
    <property type="entry name" value="DDE_dom"/>
</dbReference>
<reference evidence="5 6" key="1">
    <citation type="submission" date="2014-12" db="EMBL/GenBank/DDBJ databases">
        <title>Genome sequence of Flavobacterium anhuiense RCM74.</title>
        <authorList>
            <person name="Kim J.F."/>
            <person name="Song J.Y."/>
            <person name="Kwak M.-J."/>
            <person name="Lee S.-W."/>
        </authorList>
    </citation>
    <scope>NUCLEOTIDE SEQUENCE [LARGE SCALE GENOMIC DNA]</scope>
    <source>
        <strain evidence="5 6">RCM74</strain>
    </source>
</reference>
<dbReference type="GO" id="GO:0003677">
    <property type="term" value="F:DNA binding"/>
    <property type="evidence" value="ECO:0007669"/>
    <property type="project" value="UniProtKB-KW"/>
</dbReference>
<dbReference type="Pfam" id="PF13610">
    <property type="entry name" value="DDE_Tnp_IS240"/>
    <property type="match status" value="1"/>
</dbReference>
<evidence type="ECO:0000313" key="6">
    <source>
        <dbReference type="Proteomes" id="UP000290433"/>
    </source>
</evidence>
<dbReference type="PANTHER" id="PTHR35528">
    <property type="entry name" value="BLL1675 PROTEIN"/>
    <property type="match status" value="1"/>
</dbReference>
<keyword evidence="1" id="KW-0815">Transposition</keyword>
<evidence type="ECO:0000256" key="3">
    <source>
        <dbReference type="ARBA" id="ARBA00023172"/>
    </source>
</evidence>
<dbReference type="PANTHER" id="PTHR35528:SF3">
    <property type="entry name" value="BLL1675 PROTEIN"/>
    <property type="match status" value="1"/>
</dbReference>
<dbReference type="InterPro" id="IPR052183">
    <property type="entry name" value="IS_Transposase"/>
</dbReference>
<organism evidence="5 6">
    <name type="scientific">Flavobacterium anhuiense</name>
    <dbReference type="NCBI Taxonomy" id="459526"/>
    <lineage>
        <taxon>Bacteria</taxon>
        <taxon>Pseudomonadati</taxon>
        <taxon>Bacteroidota</taxon>
        <taxon>Flavobacteriia</taxon>
        <taxon>Flavobacteriales</taxon>
        <taxon>Flavobacteriaceae</taxon>
        <taxon>Flavobacterium</taxon>
    </lineage>
</organism>
<evidence type="ECO:0000256" key="2">
    <source>
        <dbReference type="ARBA" id="ARBA00023125"/>
    </source>
</evidence>